<dbReference type="Proteomes" id="UP000631114">
    <property type="component" value="Unassembled WGS sequence"/>
</dbReference>
<evidence type="ECO:0000256" key="2">
    <source>
        <dbReference type="ARBA" id="ARBA00004324"/>
    </source>
</evidence>
<evidence type="ECO:0000313" key="18">
    <source>
        <dbReference type="EMBL" id="KAF9593230.1"/>
    </source>
</evidence>
<feature type="region of interest" description="Disordered" evidence="15">
    <location>
        <begin position="367"/>
        <end position="405"/>
    </location>
</feature>
<feature type="domain" description="C2H2-type" evidence="16">
    <location>
        <begin position="37"/>
        <end position="60"/>
    </location>
</feature>
<keyword evidence="6" id="KW-0132">Cell division</keyword>
<dbReference type="PANTHER" id="PTHR13278:SF0">
    <property type="entry name" value="ZINC FINGER PROTEIN 830"/>
    <property type="match status" value="1"/>
</dbReference>
<evidence type="ECO:0000256" key="7">
    <source>
        <dbReference type="ARBA" id="ARBA00022723"/>
    </source>
</evidence>
<evidence type="ECO:0000256" key="3">
    <source>
        <dbReference type="ARBA" id="ARBA00017358"/>
    </source>
</evidence>
<evidence type="ECO:0000256" key="8">
    <source>
        <dbReference type="ARBA" id="ARBA00022771"/>
    </source>
</evidence>
<keyword evidence="9" id="KW-0498">Mitosis</keyword>
<evidence type="ECO:0000259" key="16">
    <source>
        <dbReference type="Pfam" id="PF12874"/>
    </source>
</evidence>
<feature type="compositionally biased region" description="Acidic residues" evidence="15">
    <location>
        <begin position="325"/>
        <end position="343"/>
    </location>
</feature>
<keyword evidence="8" id="KW-0863">Zinc-finger</keyword>
<keyword evidence="13" id="KW-0131">Cell cycle</keyword>
<dbReference type="Pfam" id="PF12874">
    <property type="entry name" value="zf-met"/>
    <property type="match status" value="1"/>
</dbReference>
<comment type="subcellular location">
    <subcellularLocation>
        <location evidence="1">Chromosome</location>
    </subcellularLocation>
    <subcellularLocation>
        <location evidence="2">Nucleus speckle</location>
    </subcellularLocation>
</comment>
<dbReference type="GO" id="GO:0008270">
    <property type="term" value="F:zinc ion binding"/>
    <property type="evidence" value="ECO:0007669"/>
    <property type="project" value="UniProtKB-KW"/>
</dbReference>
<comment type="caution">
    <text evidence="18">The sequence shown here is derived from an EMBL/GenBank/DDBJ whole genome shotgun (WGS) entry which is preliminary data.</text>
</comment>
<dbReference type="InterPro" id="IPR036236">
    <property type="entry name" value="Znf_C2H2_sf"/>
</dbReference>
<keyword evidence="10" id="KW-0862">Zinc</keyword>
<feature type="domain" description="ZNF380 coiled-coil" evidence="17">
    <location>
        <begin position="281"/>
        <end position="360"/>
    </location>
</feature>
<dbReference type="GO" id="GO:0005681">
    <property type="term" value="C:spliceosomal complex"/>
    <property type="evidence" value="ECO:0007669"/>
    <property type="project" value="InterPro"/>
</dbReference>
<evidence type="ECO:0000259" key="17">
    <source>
        <dbReference type="Pfam" id="PF23406"/>
    </source>
</evidence>
<organism evidence="18 19">
    <name type="scientific">Coptis chinensis</name>
    <dbReference type="NCBI Taxonomy" id="261450"/>
    <lineage>
        <taxon>Eukaryota</taxon>
        <taxon>Viridiplantae</taxon>
        <taxon>Streptophyta</taxon>
        <taxon>Embryophyta</taxon>
        <taxon>Tracheophyta</taxon>
        <taxon>Spermatophyta</taxon>
        <taxon>Magnoliopsida</taxon>
        <taxon>Ranunculales</taxon>
        <taxon>Ranunculaceae</taxon>
        <taxon>Coptidoideae</taxon>
        <taxon>Coptis</taxon>
    </lineage>
</organism>
<feature type="compositionally biased region" description="Acidic residues" evidence="15">
    <location>
        <begin position="381"/>
        <end position="392"/>
    </location>
</feature>
<accession>A0A835LFX4</accession>
<evidence type="ECO:0000256" key="15">
    <source>
        <dbReference type="SAM" id="MobiDB-lite"/>
    </source>
</evidence>
<name>A0A835LFX4_9MAGN</name>
<dbReference type="GO" id="GO:0033314">
    <property type="term" value="P:mitotic DNA replication checkpoint signaling"/>
    <property type="evidence" value="ECO:0007669"/>
    <property type="project" value="TreeGrafter"/>
</dbReference>
<dbReference type="PANTHER" id="PTHR13278">
    <property type="entry name" value="ZINC FINGER PROTEIN 830"/>
    <property type="match status" value="1"/>
</dbReference>
<keyword evidence="11" id="KW-0175">Coiled coil</keyword>
<proteinExistence type="predicted"/>
<evidence type="ECO:0000256" key="5">
    <source>
        <dbReference type="ARBA" id="ARBA00022473"/>
    </source>
</evidence>
<feature type="region of interest" description="Disordered" evidence="15">
    <location>
        <begin position="323"/>
        <end position="346"/>
    </location>
</feature>
<protein>
    <recommendedName>
        <fullName evidence="3">Zinc finger protein 830</fullName>
    </recommendedName>
    <alternativeName>
        <fullName evidence="14">Coiled-coil domain-containing protein 16</fullName>
    </alternativeName>
</protein>
<dbReference type="InterPro" id="IPR059039">
    <property type="entry name" value="ZNF380_CC"/>
</dbReference>
<dbReference type="SUPFAM" id="SSF57667">
    <property type="entry name" value="beta-beta-alpha zinc fingers"/>
    <property type="match status" value="1"/>
</dbReference>
<keyword evidence="4" id="KW-0158">Chromosome</keyword>
<gene>
    <name evidence="18" type="ORF">IFM89_020725</name>
</gene>
<reference evidence="18 19" key="1">
    <citation type="submission" date="2020-10" db="EMBL/GenBank/DDBJ databases">
        <title>The Coptis chinensis genome and diversification of protoberbering-type alkaloids.</title>
        <authorList>
            <person name="Wang B."/>
            <person name="Shu S."/>
            <person name="Song C."/>
            <person name="Liu Y."/>
        </authorList>
    </citation>
    <scope>NUCLEOTIDE SEQUENCE [LARGE SCALE GENOMIC DNA]</scope>
    <source>
        <strain evidence="18">HL-2020</strain>
        <tissue evidence="18">Leaf</tissue>
    </source>
</reference>
<dbReference type="AlphaFoldDB" id="A0A835LFX4"/>
<evidence type="ECO:0000256" key="6">
    <source>
        <dbReference type="ARBA" id="ARBA00022618"/>
    </source>
</evidence>
<evidence type="ECO:0000256" key="11">
    <source>
        <dbReference type="ARBA" id="ARBA00023054"/>
    </source>
</evidence>
<dbReference type="GO" id="GO:0044773">
    <property type="term" value="P:mitotic DNA damage checkpoint signaling"/>
    <property type="evidence" value="ECO:0007669"/>
    <property type="project" value="TreeGrafter"/>
</dbReference>
<evidence type="ECO:0000256" key="9">
    <source>
        <dbReference type="ARBA" id="ARBA00022776"/>
    </source>
</evidence>
<dbReference type="GO" id="GO:0003676">
    <property type="term" value="F:nucleic acid binding"/>
    <property type="evidence" value="ECO:0007669"/>
    <property type="project" value="InterPro"/>
</dbReference>
<dbReference type="OrthoDB" id="77607at2759"/>
<dbReference type="Gene3D" id="3.30.160.60">
    <property type="entry name" value="Classic Zinc Finger"/>
    <property type="match status" value="1"/>
</dbReference>
<dbReference type="EMBL" id="JADFTS010000008">
    <property type="protein sequence ID" value="KAF9593230.1"/>
    <property type="molecule type" value="Genomic_DNA"/>
</dbReference>
<keyword evidence="19" id="KW-1185">Reference proteome</keyword>
<evidence type="ECO:0000256" key="1">
    <source>
        <dbReference type="ARBA" id="ARBA00004286"/>
    </source>
</evidence>
<keyword evidence="12" id="KW-0539">Nucleus</keyword>
<evidence type="ECO:0000256" key="13">
    <source>
        <dbReference type="ARBA" id="ARBA00023306"/>
    </source>
</evidence>
<dbReference type="Pfam" id="PF23406">
    <property type="entry name" value="ZNF380_CC"/>
    <property type="match status" value="1"/>
</dbReference>
<evidence type="ECO:0000256" key="12">
    <source>
        <dbReference type="ARBA" id="ARBA00023242"/>
    </source>
</evidence>
<dbReference type="InterPro" id="IPR040050">
    <property type="entry name" value="ZNF830-like"/>
</dbReference>
<sequence>MDARKAAYRAKLKEAAQKRDKRIDSPLVRYNEHDQPICRVCDVVLKSESLWAAHQASRKHHEAISAYKVKAGQAQNIRKSEPPVELLPKARPSSTLPADFFDTNETKRQKTGLGTGEKIGTDTLRGSVKSLDAVSSETVHGKSKSFASTSVKPLASENQIKEPSIVVVATGRRGSNLSIHSSHTTQNSTNTGVRGSLPEGFFDGMDIDATTTIYGSNVKQMEGTLPDGYFANTDFVTTKKVDGSEIKQVKDSLPEGFFDREDVHTKRDVVGSEVKQGKGALPEGFFDNKDADQRARGIEPVKIDIKDEYKEFEKQIQEDVHEVDERYEEEEIDAAEDREEEETFEQRAYRERVEMLKKKQLELRAARFGGQKSSTMGKDSSDEESSSDEDGDKENFAVDWRAMHL</sequence>
<dbReference type="GO" id="GO:0033260">
    <property type="term" value="P:nuclear DNA replication"/>
    <property type="evidence" value="ECO:0007669"/>
    <property type="project" value="TreeGrafter"/>
</dbReference>
<evidence type="ECO:0000256" key="4">
    <source>
        <dbReference type="ARBA" id="ARBA00022454"/>
    </source>
</evidence>
<evidence type="ECO:0000256" key="14">
    <source>
        <dbReference type="ARBA" id="ARBA00030672"/>
    </source>
</evidence>
<keyword evidence="7" id="KW-0479">Metal-binding</keyword>
<evidence type="ECO:0000256" key="10">
    <source>
        <dbReference type="ARBA" id="ARBA00022833"/>
    </source>
</evidence>
<keyword evidence="5" id="KW-0217">Developmental protein</keyword>
<evidence type="ECO:0000313" key="19">
    <source>
        <dbReference type="Proteomes" id="UP000631114"/>
    </source>
</evidence>
<dbReference type="InterPro" id="IPR013087">
    <property type="entry name" value="Znf_C2H2_type"/>
</dbReference>